<evidence type="ECO:0000256" key="1">
    <source>
        <dbReference type="ARBA" id="ARBA00022603"/>
    </source>
</evidence>
<evidence type="ECO:0000313" key="6">
    <source>
        <dbReference type="Proteomes" id="UP000648239"/>
    </source>
</evidence>
<comment type="caution">
    <text evidence="5">The sequence shown here is derived from an EMBL/GenBank/DDBJ whole genome shotgun (WGS) entry which is preliminary data.</text>
</comment>
<evidence type="ECO:0000256" key="3">
    <source>
        <dbReference type="ARBA" id="ARBA00022691"/>
    </source>
</evidence>
<protein>
    <submittedName>
        <fullName evidence="5">Class I SAM-dependent methyltransferase</fullName>
    </submittedName>
</protein>
<accession>A0A8J7CKP0</accession>
<dbReference type="PANTHER" id="PTHR43464:SF19">
    <property type="entry name" value="UBIQUINONE BIOSYNTHESIS O-METHYLTRANSFERASE, MITOCHONDRIAL"/>
    <property type="match status" value="1"/>
</dbReference>
<feature type="domain" description="Methyltransferase" evidence="4">
    <location>
        <begin position="31"/>
        <end position="130"/>
    </location>
</feature>
<dbReference type="AlphaFoldDB" id="A0A8J7CKP0"/>
<name>A0A8J7CKP0_9BACT</name>
<organism evidence="5 6">
    <name type="scientific">Candidatus Polarisedimenticola svalbardensis</name>
    <dbReference type="NCBI Taxonomy" id="2886004"/>
    <lineage>
        <taxon>Bacteria</taxon>
        <taxon>Pseudomonadati</taxon>
        <taxon>Acidobacteriota</taxon>
        <taxon>Candidatus Polarisedimenticolia</taxon>
        <taxon>Candidatus Polarisedimenticolales</taxon>
        <taxon>Candidatus Polarisedimenticolaceae</taxon>
        <taxon>Candidatus Polarisedimenticola</taxon>
    </lineage>
</organism>
<keyword evidence="1 5" id="KW-0489">Methyltransferase</keyword>
<proteinExistence type="predicted"/>
<keyword evidence="2" id="KW-0808">Transferase</keyword>
<dbReference type="InterPro" id="IPR041698">
    <property type="entry name" value="Methyltransf_25"/>
</dbReference>
<dbReference type="SUPFAM" id="SSF53335">
    <property type="entry name" value="S-adenosyl-L-methionine-dependent methyltransferases"/>
    <property type="match status" value="1"/>
</dbReference>
<dbReference type="GO" id="GO:0032259">
    <property type="term" value="P:methylation"/>
    <property type="evidence" value="ECO:0007669"/>
    <property type="project" value="UniProtKB-KW"/>
</dbReference>
<gene>
    <name evidence="5" type="ORF">IFK94_04775</name>
</gene>
<sequence>MESARLYRLLHRGSEGDASFYIDACRGAGSVLELGCGFGRLLAPLAQDGMQVTGVDRDEAMLKLAAETVADLSPEDAGRVALLEGDMTRFDAGKKFDRVLIPFNGLYCLSSDEAVLSCFKTAKAHLAENGRLLFDVYTVDPEDEPNPGEEDEDAVEYLTTILDGDREIDVRERDVWDPQASTVEVTYLFTFREGGAARQVRQTIVHRYMTPETTLQLLDQAGFRVMAKYGGFTREEPDRDSVHLIVEAG</sequence>
<dbReference type="Gene3D" id="3.40.50.150">
    <property type="entry name" value="Vaccinia Virus protein VP39"/>
    <property type="match status" value="1"/>
</dbReference>
<evidence type="ECO:0000259" key="4">
    <source>
        <dbReference type="Pfam" id="PF13649"/>
    </source>
</evidence>
<evidence type="ECO:0000313" key="5">
    <source>
        <dbReference type="EMBL" id="MBD3867423.1"/>
    </source>
</evidence>
<dbReference type="PANTHER" id="PTHR43464">
    <property type="entry name" value="METHYLTRANSFERASE"/>
    <property type="match status" value="1"/>
</dbReference>
<dbReference type="CDD" id="cd02440">
    <property type="entry name" value="AdoMet_MTases"/>
    <property type="match status" value="1"/>
</dbReference>
<dbReference type="Pfam" id="PF13649">
    <property type="entry name" value="Methyltransf_25"/>
    <property type="match status" value="1"/>
</dbReference>
<dbReference type="InterPro" id="IPR029063">
    <property type="entry name" value="SAM-dependent_MTases_sf"/>
</dbReference>
<evidence type="ECO:0000256" key="2">
    <source>
        <dbReference type="ARBA" id="ARBA00022679"/>
    </source>
</evidence>
<dbReference type="Proteomes" id="UP000648239">
    <property type="component" value="Unassembled WGS sequence"/>
</dbReference>
<dbReference type="EMBL" id="JACXWD010000010">
    <property type="protein sequence ID" value="MBD3867423.1"/>
    <property type="molecule type" value="Genomic_DNA"/>
</dbReference>
<reference evidence="5 6" key="1">
    <citation type="submission" date="2020-08" db="EMBL/GenBank/DDBJ databases">
        <title>Acidobacteriota in marine sediments use diverse sulfur dissimilation pathways.</title>
        <authorList>
            <person name="Wasmund K."/>
        </authorList>
    </citation>
    <scope>NUCLEOTIDE SEQUENCE [LARGE SCALE GENOMIC DNA]</scope>
    <source>
        <strain evidence="5">MAG AM4</strain>
    </source>
</reference>
<keyword evidence="3" id="KW-0949">S-adenosyl-L-methionine</keyword>
<dbReference type="GO" id="GO:0008168">
    <property type="term" value="F:methyltransferase activity"/>
    <property type="evidence" value="ECO:0007669"/>
    <property type="project" value="UniProtKB-KW"/>
</dbReference>
<dbReference type="Gene3D" id="2.20.130.10">
    <property type="entry name" value="CAC2371-like domains"/>
    <property type="match status" value="1"/>
</dbReference>